<dbReference type="Gene3D" id="1.20.1260.30">
    <property type="match status" value="1"/>
</dbReference>
<evidence type="ECO:0000259" key="9">
    <source>
        <dbReference type="Pfam" id="PF12161"/>
    </source>
</evidence>
<sequence>MTITQQELESRLWAAANALRGPVDPADFKTYVFPMLFWKWISDTWVFEHDEALDEYGDDLDDEVEADFHRFELPKGTLWNEVTGTVVNLGAEIAKTFQRIEKANPRSLPGVFGDASWGNKERIPESALLGLIQAFNQIRLDPSTVSHDLLGAGYEYLLKNFADESGKKAGEFFTPREVVSLLVGILQPEPGESVYDPTCGSGGMLVATINQLRESDKDHRTLRVYGQEINLTTASIARMNLFLHEIEDFDIKRGDTLRTPAFKDTAGAVRRFDVVIANPPFSLTNWGADRWATDPRAFCGVPPAKNGDFAFVQHMVSSMNAGTGRVGVVMPHGVLFRGGAEAKIRQRLIEKDLLEAVVGLPPNLFYSTSIPACLLIFRDQKPAARKDHVLFIDGSSRFDKGKNQNVMSEDDVKALVEAYRIGDDPAGEGGAQVRLVTFEEIESNGFDLNIGRYIKVAAEEAADLGTALVAYADARQHRINTEAAMFERFALAGIDLSMFEVAGE</sequence>
<evidence type="ECO:0000256" key="6">
    <source>
        <dbReference type="ARBA" id="ARBA00022747"/>
    </source>
</evidence>
<keyword evidence="6" id="KW-0680">Restriction system</keyword>
<evidence type="ECO:0000256" key="7">
    <source>
        <dbReference type="ARBA" id="ARBA00047942"/>
    </source>
</evidence>
<dbReference type="InterPro" id="IPR002052">
    <property type="entry name" value="DNA_methylase_N6_adenine_CS"/>
</dbReference>
<evidence type="ECO:0000256" key="5">
    <source>
        <dbReference type="ARBA" id="ARBA00022691"/>
    </source>
</evidence>
<evidence type="ECO:0000256" key="2">
    <source>
        <dbReference type="ARBA" id="ARBA00011900"/>
    </source>
</evidence>
<evidence type="ECO:0000256" key="4">
    <source>
        <dbReference type="ARBA" id="ARBA00022679"/>
    </source>
</evidence>
<dbReference type="GO" id="GO:0008168">
    <property type="term" value="F:methyltransferase activity"/>
    <property type="evidence" value="ECO:0007669"/>
    <property type="project" value="UniProtKB-KW"/>
</dbReference>
<dbReference type="InterPro" id="IPR003356">
    <property type="entry name" value="DNA_methylase_A-5"/>
</dbReference>
<dbReference type="PROSITE" id="PS00092">
    <property type="entry name" value="N6_MTASE"/>
    <property type="match status" value="1"/>
</dbReference>
<evidence type="ECO:0000259" key="8">
    <source>
        <dbReference type="Pfam" id="PF02384"/>
    </source>
</evidence>
<comment type="caution">
    <text evidence="10">The sequence shown here is derived from an EMBL/GenBank/DDBJ whole genome shotgun (WGS) entry which is preliminary data.</text>
</comment>
<protein>
    <recommendedName>
        <fullName evidence="2">site-specific DNA-methyltransferase (adenine-specific)</fullName>
        <ecNumber evidence="2">2.1.1.72</ecNumber>
    </recommendedName>
</protein>
<dbReference type="Pfam" id="PF02384">
    <property type="entry name" value="N6_Mtase"/>
    <property type="match status" value="1"/>
</dbReference>
<dbReference type="EMBL" id="JBIRYL010000001">
    <property type="protein sequence ID" value="MFI2228692.1"/>
    <property type="molecule type" value="Genomic_DNA"/>
</dbReference>
<dbReference type="InterPro" id="IPR038333">
    <property type="entry name" value="T1MK-like_N_sf"/>
</dbReference>
<dbReference type="InterPro" id="IPR029063">
    <property type="entry name" value="SAM-dependent_MTases_sf"/>
</dbReference>
<dbReference type="Gene3D" id="3.40.50.150">
    <property type="entry name" value="Vaccinia Virus protein VP39"/>
    <property type="match status" value="1"/>
</dbReference>
<feature type="domain" description="DNA methylase adenine-specific" evidence="8">
    <location>
        <begin position="146"/>
        <end position="460"/>
    </location>
</feature>
<organism evidence="10 11">
    <name type="scientific">Nocardia testacea</name>
    <dbReference type="NCBI Taxonomy" id="248551"/>
    <lineage>
        <taxon>Bacteria</taxon>
        <taxon>Bacillati</taxon>
        <taxon>Actinomycetota</taxon>
        <taxon>Actinomycetes</taxon>
        <taxon>Mycobacteriales</taxon>
        <taxon>Nocardiaceae</taxon>
        <taxon>Nocardia</taxon>
    </lineage>
</organism>
<dbReference type="InterPro" id="IPR022749">
    <property type="entry name" value="D12N6_MeTrfase_N"/>
</dbReference>
<evidence type="ECO:0000256" key="1">
    <source>
        <dbReference type="ARBA" id="ARBA00006594"/>
    </source>
</evidence>
<proteinExistence type="inferred from homology"/>
<feature type="domain" description="N6 adenine-specific DNA methyltransferase N-terminal" evidence="9">
    <location>
        <begin position="8"/>
        <end position="135"/>
    </location>
</feature>
<dbReference type="SUPFAM" id="SSF53335">
    <property type="entry name" value="S-adenosyl-L-methionine-dependent methyltransferases"/>
    <property type="match status" value="1"/>
</dbReference>
<gene>
    <name evidence="10" type="ORF">ACH49Z_02435</name>
</gene>
<reference evidence="10 11" key="1">
    <citation type="submission" date="2024-10" db="EMBL/GenBank/DDBJ databases">
        <title>The Natural Products Discovery Center: Release of the First 8490 Sequenced Strains for Exploring Actinobacteria Biosynthetic Diversity.</title>
        <authorList>
            <person name="Kalkreuter E."/>
            <person name="Kautsar S.A."/>
            <person name="Yang D."/>
            <person name="Bader C.D."/>
            <person name="Teijaro C.N."/>
            <person name="Fluegel L."/>
            <person name="Davis C.M."/>
            <person name="Simpson J.R."/>
            <person name="Lauterbach L."/>
            <person name="Steele A.D."/>
            <person name="Gui C."/>
            <person name="Meng S."/>
            <person name="Li G."/>
            <person name="Viehrig K."/>
            <person name="Ye F."/>
            <person name="Su P."/>
            <person name="Kiefer A.F."/>
            <person name="Nichols A."/>
            <person name="Cepeda A.J."/>
            <person name="Yan W."/>
            <person name="Fan B."/>
            <person name="Jiang Y."/>
            <person name="Adhikari A."/>
            <person name="Zheng C.-J."/>
            <person name="Schuster L."/>
            <person name="Cowan T.M."/>
            <person name="Smanski M.J."/>
            <person name="Chevrette M.G."/>
            <person name="De Carvalho L.P.S."/>
            <person name="Shen B."/>
        </authorList>
    </citation>
    <scope>NUCLEOTIDE SEQUENCE [LARGE SCALE GENOMIC DNA]</scope>
    <source>
        <strain evidence="10 11">NPDC019377</strain>
    </source>
</reference>
<comment type="similarity">
    <text evidence="1">Belongs to the N(4)/N(6)-methyltransferase family.</text>
</comment>
<comment type="catalytic activity">
    <reaction evidence="7">
        <text>a 2'-deoxyadenosine in DNA + S-adenosyl-L-methionine = an N(6)-methyl-2'-deoxyadenosine in DNA + S-adenosyl-L-homocysteine + H(+)</text>
        <dbReference type="Rhea" id="RHEA:15197"/>
        <dbReference type="Rhea" id="RHEA-COMP:12418"/>
        <dbReference type="Rhea" id="RHEA-COMP:12419"/>
        <dbReference type="ChEBI" id="CHEBI:15378"/>
        <dbReference type="ChEBI" id="CHEBI:57856"/>
        <dbReference type="ChEBI" id="CHEBI:59789"/>
        <dbReference type="ChEBI" id="CHEBI:90615"/>
        <dbReference type="ChEBI" id="CHEBI:90616"/>
        <dbReference type="EC" id="2.1.1.72"/>
    </reaction>
</comment>
<dbReference type="Proteomes" id="UP001611494">
    <property type="component" value="Unassembled WGS sequence"/>
</dbReference>
<keyword evidence="3 10" id="KW-0489">Methyltransferase</keyword>
<dbReference type="GO" id="GO:0032259">
    <property type="term" value="P:methylation"/>
    <property type="evidence" value="ECO:0007669"/>
    <property type="project" value="UniProtKB-KW"/>
</dbReference>
<keyword evidence="4" id="KW-0808">Transferase</keyword>
<name>A0ABW7VVB4_9NOCA</name>
<dbReference type="EC" id="2.1.1.72" evidence="2"/>
<evidence type="ECO:0000313" key="11">
    <source>
        <dbReference type="Proteomes" id="UP001611494"/>
    </source>
</evidence>
<evidence type="ECO:0000313" key="10">
    <source>
        <dbReference type="EMBL" id="MFI2228692.1"/>
    </source>
</evidence>
<dbReference type="PANTHER" id="PTHR42933">
    <property type="entry name" value="SLR6095 PROTEIN"/>
    <property type="match status" value="1"/>
</dbReference>
<accession>A0ABW7VVB4</accession>
<keyword evidence="11" id="KW-1185">Reference proteome</keyword>
<dbReference type="PANTHER" id="PTHR42933:SF3">
    <property type="entry name" value="TYPE I RESTRICTION ENZYME MJAVIII METHYLASE SUBUNIT"/>
    <property type="match status" value="1"/>
</dbReference>
<dbReference type="Pfam" id="PF12161">
    <property type="entry name" value="HsdM_N"/>
    <property type="match status" value="1"/>
</dbReference>
<dbReference type="RefSeq" id="WP_397059044.1">
    <property type="nucleotide sequence ID" value="NZ_JBIRYL010000001.1"/>
</dbReference>
<keyword evidence="5" id="KW-0949">S-adenosyl-L-methionine</keyword>
<evidence type="ECO:0000256" key="3">
    <source>
        <dbReference type="ARBA" id="ARBA00022603"/>
    </source>
</evidence>
<dbReference type="PRINTS" id="PR00507">
    <property type="entry name" value="N12N6MTFRASE"/>
</dbReference>
<dbReference type="InterPro" id="IPR051537">
    <property type="entry name" value="DNA_Adenine_Mtase"/>
</dbReference>